<dbReference type="InParanoid" id="J0DBZ4"/>
<gene>
    <name evidence="1" type="ORF">AURDEDRAFT_116084</name>
</gene>
<sequence>MLVEDWQGDQGPILTGGSGGAISFHGYSPCDSVVEIGATIIHPKSNHILVFEGSDGSYHLPTCKVTQDVVAALQNPLEDFRKETGYDIQRVALRKFAKRLFGLESDWHYDLHAETVLLGENSTNAFHFTMDRRLESDDGGCWYYPKEVVTFWFAGCIADDCPPDCAPRRLEDGSRTGRLVELDKASDLLTDSRVRNISQQQALRIFTTLWKNQSSQEGVLKLRRNS</sequence>
<name>J0DBZ4_AURST</name>
<evidence type="ECO:0000313" key="1">
    <source>
        <dbReference type="EMBL" id="EJD39517.1"/>
    </source>
</evidence>
<evidence type="ECO:0000313" key="2">
    <source>
        <dbReference type="Proteomes" id="UP000006514"/>
    </source>
</evidence>
<organism evidence="1 2">
    <name type="scientific">Auricularia subglabra (strain TFB-10046 / SS5)</name>
    <name type="common">White-rot fungus</name>
    <name type="synonym">Auricularia delicata (strain TFB10046)</name>
    <dbReference type="NCBI Taxonomy" id="717982"/>
    <lineage>
        <taxon>Eukaryota</taxon>
        <taxon>Fungi</taxon>
        <taxon>Dikarya</taxon>
        <taxon>Basidiomycota</taxon>
        <taxon>Agaricomycotina</taxon>
        <taxon>Agaricomycetes</taxon>
        <taxon>Auriculariales</taxon>
        <taxon>Auriculariaceae</taxon>
        <taxon>Auricularia</taxon>
    </lineage>
</organism>
<dbReference type="AlphaFoldDB" id="J0DBZ4"/>
<reference evidence="2" key="1">
    <citation type="journal article" date="2012" name="Science">
        <title>The Paleozoic origin of enzymatic lignin decomposition reconstructed from 31 fungal genomes.</title>
        <authorList>
            <person name="Floudas D."/>
            <person name="Binder M."/>
            <person name="Riley R."/>
            <person name="Barry K."/>
            <person name="Blanchette R.A."/>
            <person name="Henrissat B."/>
            <person name="Martinez A.T."/>
            <person name="Otillar R."/>
            <person name="Spatafora J.W."/>
            <person name="Yadav J.S."/>
            <person name="Aerts A."/>
            <person name="Benoit I."/>
            <person name="Boyd A."/>
            <person name="Carlson A."/>
            <person name="Copeland A."/>
            <person name="Coutinho P.M."/>
            <person name="de Vries R.P."/>
            <person name="Ferreira P."/>
            <person name="Findley K."/>
            <person name="Foster B."/>
            <person name="Gaskell J."/>
            <person name="Glotzer D."/>
            <person name="Gorecki P."/>
            <person name="Heitman J."/>
            <person name="Hesse C."/>
            <person name="Hori C."/>
            <person name="Igarashi K."/>
            <person name="Jurgens J.A."/>
            <person name="Kallen N."/>
            <person name="Kersten P."/>
            <person name="Kohler A."/>
            <person name="Kuees U."/>
            <person name="Kumar T.K.A."/>
            <person name="Kuo A."/>
            <person name="LaButti K."/>
            <person name="Larrondo L.F."/>
            <person name="Lindquist E."/>
            <person name="Ling A."/>
            <person name="Lombard V."/>
            <person name="Lucas S."/>
            <person name="Lundell T."/>
            <person name="Martin R."/>
            <person name="McLaughlin D.J."/>
            <person name="Morgenstern I."/>
            <person name="Morin E."/>
            <person name="Murat C."/>
            <person name="Nagy L.G."/>
            <person name="Nolan M."/>
            <person name="Ohm R.A."/>
            <person name="Patyshakuliyeva A."/>
            <person name="Rokas A."/>
            <person name="Ruiz-Duenas F.J."/>
            <person name="Sabat G."/>
            <person name="Salamov A."/>
            <person name="Samejima M."/>
            <person name="Schmutz J."/>
            <person name="Slot J.C."/>
            <person name="St John F."/>
            <person name="Stenlid J."/>
            <person name="Sun H."/>
            <person name="Sun S."/>
            <person name="Syed K."/>
            <person name="Tsang A."/>
            <person name="Wiebenga A."/>
            <person name="Young D."/>
            <person name="Pisabarro A."/>
            <person name="Eastwood D.C."/>
            <person name="Martin F."/>
            <person name="Cullen D."/>
            <person name="Grigoriev I.V."/>
            <person name="Hibbett D.S."/>
        </authorList>
    </citation>
    <scope>NUCLEOTIDE SEQUENCE [LARGE SCALE GENOMIC DNA]</scope>
    <source>
        <strain evidence="2">TFB10046</strain>
    </source>
</reference>
<accession>J0DBZ4</accession>
<dbReference type="Proteomes" id="UP000006514">
    <property type="component" value="Unassembled WGS sequence"/>
</dbReference>
<dbReference type="EMBL" id="JH687812">
    <property type="protein sequence ID" value="EJD39517.1"/>
    <property type="molecule type" value="Genomic_DNA"/>
</dbReference>
<protein>
    <submittedName>
        <fullName evidence="1">Uncharacterized protein</fullName>
    </submittedName>
</protein>
<keyword evidence="2" id="KW-1185">Reference proteome</keyword>
<dbReference type="KEGG" id="adl:AURDEDRAFT_116084"/>
<proteinExistence type="predicted"/>